<sequence>MHGSSDNIKRRGLMLVISAPSGAGKTTLSKLLIENDQHLRASISVTTRKKRPGEIDGKDYHFVDTAQFKQMVNDNAFMEYAEIFGNFYGTPKDAVGKFLEVGEDVVFDIDWQGHRRLVATAREDVTSVFILPPSKQELYKRLKLRHHDEEGVAAFRQERANDEISHWHEYDYVVINKNLNESFNKLLSILRAERLKKNRRTGLPAFIRDLLKQEV</sequence>
<keyword evidence="9" id="KW-1185">Reference proteome</keyword>
<keyword evidence="3" id="KW-0808">Transferase</keyword>
<keyword evidence="5 8" id="KW-0418">Kinase</keyword>
<dbReference type="HAMAP" id="MF_00328">
    <property type="entry name" value="Guanylate_kinase"/>
    <property type="match status" value="1"/>
</dbReference>
<dbReference type="PANTHER" id="PTHR23117">
    <property type="entry name" value="GUANYLATE KINASE-RELATED"/>
    <property type="match status" value="1"/>
</dbReference>
<dbReference type="InterPro" id="IPR027417">
    <property type="entry name" value="P-loop_NTPase"/>
</dbReference>
<comment type="caution">
    <text evidence="8">The sequence shown here is derived from an EMBL/GenBank/DDBJ whole genome shotgun (WGS) entry which is preliminary data.</text>
</comment>
<evidence type="ECO:0000256" key="1">
    <source>
        <dbReference type="ARBA" id="ARBA00005790"/>
    </source>
</evidence>
<protein>
    <recommendedName>
        <fullName evidence="2">guanylate kinase</fullName>
        <ecNumber evidence="2">2.7.4.8</ecNumber>
    </recommendedName>
</protein>
<dbReference type="Gene3D" id="3.30.63.10">
    <property type="entry name" value="Guanylate Kinase phosphate binding domain"/>
    <property type="match status" value="1"/>
</dbReference>
<keyword evidence="6" id="KW-0067">ATP-binding</keyword>
<evidence type="ECO:0000256" key="5">
    <source>
        <dbReference type="ARBA" id="ARBA00022777"/>
    </source>
</evidence>
<dbReference type="InterPro" id="IPR008145">
    <property type="entry name" value="GK/Ca_channel_bsu"/>
</dbReference>
<dbReference type="CDD" id="cd00071">
    <property type="entry name" value="GMPK"/>
    <property type="match status" value="1"/>
</dbReference>
<dbReference type="PANTHER" id="PTHR23117:SF13">
    <property type="entry name" value="GUANYLATE KINASE"/>
    <property type="match status" value="1"/>
</dbReference>
<comment type="similarity">
    <text evidence="1">Belongs to the guanylate kinase family.</text>
</comment>
<dbReference type="PROSITE" id="PS00856">
    <property type="entry name" value="GUANYLATE_KINASE_1"/>
    <property type="match status" value="1"/>
</dbReference>
<evidence type="ECO:0000313" key="8">
    <source>
        <dbReference type="EMBL" id="CAG7597662.1"/>
    </source>
</evidence>
<evidence type="ECO:0000256" key="4">
    <source>
        <dbReference type="ARBA" id="ARBA00022741"/>
    </source>
</evidence>
<dbReference type="GO" id="GO:0005524">
    <property type="term" value="F:ATP binding"/>
    <property type="evidence" value="ECO:0007669"/>
    <property type="project" value="UniProtKB-KW"/>
</dbReference>
<dbReference type="EC" id="2.7.4.8" evidence="2"/>
<dbReference type="Proteomes" id="UP000837675">
    <property type="component" value="Unassembled WGS sequence"/>
</dbReference>
<reference evidence="8" key="1">
    <citation type="submission" date="2021-06" db="EMBL/GenBank/DDBJ databases">
        <authorList>
            <person name="Nardi T."/>
            <person name="Nardi T."/>
        </authorList>
    </citation>
    <scope>NUCLEOTIDE SEQUENCE</scope>
</reference>
<keyword evidence="4" id="KW-0547">Nucleotide-binding</keyword>
<dbReference type="PROSITE" id="PS50052">
    <property type="entry name" value="GUANYLATE_KINASE_2"/>
    <property type="match status" value="1"/>
</dbReference>
<dbReference type="Gene3D" id="3.40.50.300">
    <property type="entry name" value="P-loop containing nucleotide triphosphate hydrolases"/>
    <property type="match status" value="1"/>
</dbReference>
<evidence type="ECO:0000256" key="6">
    <source>
        <dbReference type="ARBA" id="ARBA00022840"/>
    </source>
</evidence>
<dbReference type="Pfam" id="PF00625">
    <property type="entry name" value="Guanylate_kin"/>
    <property type="match status" value="1"/>
</dbReference>
<dbReference type="SUPFAM" id="SSF52540">
    <property type="entry name" value="P-loop containing nucleoside triphosphate hydrolases"/>
    <property type="match status" value="1"/>
</dbReference>
<dbReference type="GO" id="GO:0005829">
    <property type="term" value="C:cytosol"/>
    <property type="evidence" value="ECO:0007669"/>
    <property type="project" value="TreeGrafter"/>
</dbReference>
<evidence type="ECO:0000256" key="2">
    <source>
        <dbReference type="ARBA" id="ARBA00012961"/>
    </source>
</evidence>
<dbReference type="NCBIfam" id="TIGR03263">
    <property type="entry name" value="guanyl_kin"/>
    <property type="match status" value="1"/>
</dbReference>
<dbReference type="EMBL" id="CAJVAF010000326">
    <property type="protein sequence ID" value="CAG7597662.1"/>
    <property type="molecule type" value="Genomic_DNA"/>
</dbReference>
<name>A0A8S4BXV9_9ACAR</name>
<dbReference type="AlphaFoldDB" id="A0A8S4BXV9"/>
<dbReference type="GO" id="GO:0004385">
    <property type="term" value="F:GMP kinase activity"/>
    <property type="evidence" value="ECO:0007669"/>
    <property type="project" value="UniProtKB-EC"/>
</dbReference>
<evidence type="ECO:0000256" key="3">
    <source>
        <dbReference type="ARBA" id="ARBA00022679"/>
    </source>
</evidence>
<evidence type="ECO:0000259" key="7">
    <source>
        <dbReference type="PROSITE" id="PS50052"/>
    </source>
</evidence>
<feature type="domain" description="Guanylate kinase-like" evidence="7">
    <location>
        <begin position="12"/>
        <end position="191"/>
    </location>
</feature>
<evidence type="ECO:0000313" key="9">
    <source>
        <dbReference type="Proteomes" id="UP000837675"/>
    </source>
</evidence>
<organism evidence="8 9">
    <name type="scientific">Hyalomma marginatum</name>
    <dbReference type="NCBI Taxonomy" id="34627"/>
    <lineage>
        <taxon>Eukaryota</taxon>
        <taxon>Metazoa</taxon>
        <taxon>Ecdysozoa</taxon>
        <taxon>Arthropoda</taxon>
        <taxon>Chelicerata</taxon>
        <taxon>Arachnida</taxon>
        <taxon>Acari</taxon>
        <taxon>Parasitiformes</taxon>
        <taxon>Ixodida</taxon>
        <taxon>Ixodoidea</taxon>
        <taxon>Ixodidae</taxon>
        <taxon>Hyalomminae</taxon>
        <taxon>Hyalomma</taxon>
    </lineage>
</organism>
<accession>A0A8S4BXV9</accession>
<dbReference type="SMART" id="SM00072">
    <property type="entry name" value="GuKc"/>
    <property type="match status" value="1"/>
</dbReference>
<gene>
    <name evidence="8" type="ORF">MHYMCMPASI_00955</name>
</gene>
<dbReference type="InterPro" id="IPR017665">
    <property type="entry name" value="Guanylate_kinase"/>
</dbReference>
<dbReference type="FunFam" id="3.30.63.10:FF:000002">
    <property type="entry name" value="Guanylate kinase 1"/>
    <property type="match status" value="1"/>
</dbReference>
<dbReference type="InterPro" id="IPR020590">
    <property type="entry name" value="Guanylate_kinase_CS"/>
</dbReference>
<proteinExistence type="inferred from homology"/>
<dbReference type="InterPro" id="IPR008144">
    <property type="entry name" value="Guanylate_kin-like_dom"/>
</dbReference>